<organism evidence="2 3">
    <name type="scientific">Cymbomonas tetramitiformis</name>
    <dbReference type="NCBI Taxonomy" id="36881"/>
    <lineage>
        <taxon>Eukaryota</taxon>
        <taxon>Viridiplantae</taxon>
        <taxon>Chlorophyta</taxon>
        <taxon>Pyramimonadophyceae</taxon>
        <taxon>Pyramimonadales</taxon>
        <taxon>Pyramimonadaceae</taxon>
        <taxon>Cymbomonas</taxon>
    </lineage>
</organism>
<dbReference type="GO" id="GO:0005634">
    <property type="term" value="C:nucleus"/>
    <property type="evidence" value="ECO:0007669"/>
    <property type="project" value="TreeGrafter"/>
</dbReference>
<feature type="non-terminal residue" evidence="2">
    <location>
        <position position="224"/>
    </location>
</feature>
<proteinExistence type="predicted"/>
<dbReference type="GO" id="GO:0030686">
    <property type="term" value="C:90S preribosome"/>
    <property type="evidence" value="ECO:0007669"/>
    <property type="project" value="TreeGrafter"/>
</dbReference>
<dbReference type="PANTHER" id="PTHR24030:SF0">
    <property type="entry name" value="PROTEIN CMSS1"/>
    <property type="match status" value="1"/>
</dbReference>
<evidence type="ECO:0000256" key="1">
    <source>
        <dbReference type="SAM" id="MobiDB-lite"/>
    </source>
</evidence>
<dbReference type="Proteomes" id="UP001190700">
    <property type="component" value="Unassembled WGS sequence"/>
</dbReference>
<dbReference type="EMBL" id="LGRX02035312">
    <property type="protein sequence ID" value="KAK3235342.1"/>
    <property type="molecule type" value="Genomic_DNA"/>
</dbReference>
<comment type="caution">
    <text evidence="2">The sequence shown here is derived from an EMBL/GenBank/DDBJ whole genome shotgun (WGS) entry which is preliminary data.</text>
</comment>
<gene>
    <name evidence="2" type="ORF">CYMTET_54452</name>
</gene>
<reference evidence="2 3" key="1">
    <citation type="journal article" date="2015" name="Genome Biol. Evol.">
        <title>Comparative Genomics of a Bacterivorous Green Alga Reveals Evolutionary Causalities and Consequences of Phago-Mixotrophic Mode of Nutrition.</title>
        <authorList>
            <person name="Burns J.A."/>
            <person name="Paasch A."/>
            <person name="Narechania A."/>
            <person name="Kim E."/>
        </authorList>
    </citation>
    <scope>NUCLEOTIDE SEQUENCE [LARGE SCALE GENOMIC DNA]</scope>
    <source>
        <strain evidence="2 3">PLY_AMNH</strain>
    </source>
</reference>
<dbReference type="PANTHER" id="PTHR24030">
    <property type="entry name" value="PROTEIN CMSS1"/>
    <property type="match status" value="1"/>
</dbReference>
<feature type="region of interest" description="Disordered" evidence="1">
    <location>
        <begin position="1"/>
        <end position="115"/>
    </location>
</feature>
<sequence>MAKGEVAAPSKRSQKSASTKKDKSTASNAIDKVKAPDIIKKQTKVAEKMGSGATPSAKKKRKAEDQAPPSQGKTKSEKDLAPSKPPAKKKKKSSVISDKGGKVTEEPSAEIPLGPLEEQARIIQVSYDKDVGPSASYLEQAHFEGSMFTQLPERGTLQLRIKATEEAWGITAQLKKVQAGSADPGGPCLLILTSSAVRAGDLIRELHQYNKKCHIPKLFAKHIK</sequence>
<evidence type="ECO:0000313" key="2">
    <source>
        <dbReference type="EMBL" id="KAK3235342.1"/>
    </source>
</evidence>
<evidence type="ECO:0000313" key="3">
    <source>
        <dbReference type="Proteomes" id="UP001190700"/>
    </source>
</evidence>
<accession>A0AAE0EPK0</accession>
<feature type="compositionally biased region" description="Basic and acidic residues" evidence="1">
    <location>
        <begin position="31"/>
        <end position="47"/>
    </location>
</feature>
<dbReference type="Pfam" id="PF14617">
    <property type="entry name" value="CMS1"/>
    <property type="match status" value="1"/>
</dbReference>
<keyword evidence="3" id="KW-1185">Reference proteome</keyword>
<dbReference type="AlphaFoldDB" id="A0AAE0EPK0"/>
<dbReference type="InterPro" id="IPR032704">
    <property type="entry name" value="Cms1"/>
</dbReference>
<protein>
    <submittedName>
        <fullName evidence="2">Uncharacterized protein</fullName>
    </submittedName>
</protein>
<name>A0AAE0EPK0_9CHLO</name>